<accession>A4GJB6</accession>
<evidence type="ECO:0000256" key="8">
    <source>
        <dbReference type="ARBA" id="ARBA00022958"/>
    </source>
</evidence>
<evidence type="ECO:0000256" key="3">
    <source>
        <dbReference type="ARBA" id="ARBA00022475"/>
    </source>
</evidence>
<reference evidence="18" key="1">
    <citation type="journal article" date="2007" name="Environ. Microbiol.">
        <title>Proteorhodopsin photosystem gene clusters exhibit co-evolutionary trends and shared ancestry among diverse marine microbial phyla.</title>
        <authorList>
            <person name="McCarren J."/>
            <person name="Delong E.F."/>
        </authorList>
    </citation>
    <scope>NUCLEOTIDE SEQUENCE</scope>
</reference>
<dbReference type="GO" id="GO:0008076">
    <property type="term" value="C:voltage-gated potassium channel complex"/>
    <property type="evidence" value="ECO:0007669"/>
    <property type="project" value="InterPro"/>
</dbReference>
<evidence type="ECO:0000256" key="15">
    <source>
        <dbReference type="ARBA" id="ARBA00060926"/>
    </source>
</evidence>
<evidence type="ECO:0000256" key="1">
    <source>
        <dbReference type="ARBA" id="ARBA00004651"/>
    </source>
</evidence>
<keyword evidence="10" id="KW-0406">Ion transport</keyword>
<dbReference type="InterPro" id="IPR028325">
    <property type="entry name" value="VG_K_chnl"/>
</dbReference>
<evidence type="ECO:0000313" key="18">
    <source>
        <dbReference type="EMBL" id="ABL97211.1"/>
    </source>
</evidence>
<keyword evidence="13" id="KW-0407">Ion channel</keyword>
<dbReference type="FunFam" id="1.10.287.70:FF:000181">
    <property type="entry name" value="Cyclic nucleotide-gated potassium channel mll3241"/>
    <property type="match status" value="1"/>
</dbReference>
<dbReference type="SUPFAM" id="SSF81324">
    <property type="entry name" value="Voltage-gated potassium channels"/>
    <property type="match status" value="1"/>
</dbReference>
<evidence type="ECO:0000256" key="14">
    <source>
        <dbReference type="ARBA" id="ARBA00058429"/>
    </source>
</evidence>
<dbReference type="AlphaFoldDB" id="A4GJB6"/>
<evidence type="ECO:0000256" key="6">
    <source>
        <dbReference type="ARBA" id="ARBA00022741"/>
    </source>
</evidence>
<evidence type="ECO:0000256" key="4">
    <source>
        <dbReference type="ARBA" id="ARBA00022538"/>
    </source>
</evidence>
<dbReference type="PROSITE" id="PS50042">
    <property type="entry name" value="CNMP_BINDING_3"/>
    <property type="match status" value="1"/>
</dbReference>
<evidence type="ECO:0000256" key="9">
    <source>
        <dbReference type="ARBA" id="ARBA00022989"/>
    </source>
</evidence>
<organism evidence="18">
    <name type="scientific">uncultured marine bacterium EB0_49D07</name>
    <dbReference type="NCBI Taxonomy" id="415439"/>
    <lineage>
        <taxon>Bacteria</taxon>
        <taxon>environmental samples</taxon>
    </lineage>
</organism>
<evidence type="ECO:0000256" key="16">
    <source>
        <dbReference type="SAM" id="Phobius"/>
    </source>
</evidence>
<keyword evidence="2" id="KW-0813">Transport</keyword>
<feature type="transmembrane region" description="Helical" evidence="16">
    <location>
        <begin position="40"/>
        <end position="58"/>
    </location>
</feature>
<dbReference type="GO" id="GO:0000166">
    <property type="term" value="F:nucleotide binding"/>
    <property type="evidence" value="ECO:0007669"/>
    <property type="project" value="UniProtKB-KW"/>
</dbReference>
<evidence type="ECO:0000256" key="7">
    <source>
        <dbReference type="ARBA" id="ARBA00022826"/>
    </source>
</evidence>
<feature type="transmembrane region" description="Helical" evidence="16">
    <location>
        <begin position="181"/>
        <end position="206"/>
    </location>
</feature>
<dbReference type="InterPro" id="IPR000595">
    <property type="entry name" value="cNMP-bd_dom"/>
</dbReference>
<keyword evidence="11 16" id="KW-0472">Membrane</keyword>
<feature type="transmembrane region" description="Helical" evidence="16">
    <location>
        <begin position="119"/>
        <end position="141"/>
    </location>
</feature>
<dbReference type="InterPro" id="IPR014710">
    <property type="entry name" value="RmlC-like_jellyroll"/>
</dbReference>
<feature type="transmembrane region" description="Helical" evidence="16">
    <location>
        <begin position="64"/>
        <end position="83"/>
    </location>
</feature>
<dbReference type="GO" id="GO:0001508">
    <property type="term" value="P:action potential"/>
    <property type="evidence" value="ECO:0007669"/>
    <property type="project" value="TreeGrafter"/>
</dbReference>
<keyword evidence="6" id="KW-0547">Nucleotide-binding</keyword>
<dbReference type="SMART" id="SM00100">
    <property type="entry name" value="cNMP"/>
    <property type="match status" value="1"/>
</dbReference>
<name>A4GJB6_9BACT</name>
<gene>
    <name evidence="18" type="ORF">MBMO_EB0-49D07.0054</name>
</gene>
<dbReference type="CDD" id="cd00038">
    <property type="entry name" value="CAP_ED"/>
    <property type="match status" value="1"/>
</dbReference>
<dbReference type="Gene3D" id="1.10.287.70">
    <property type="match status" value="1"/>
</dbReference>
<evidence type="ECO:0000256" key="12">
    <source>
        <dbReference type="ARBA" id="ARBA00023286"/>
    </source>
</evidence>
<proteinExistence type="inferred from homology"/>
<protein>
    <submittedName>
        <fullName evidence="18">Possible cyclic nucleotide-binding/ion transport protein</fullName>
    </submittedName>
</protein>
<comment type="function">
    <text evidence="14">Cyclic nucleotide-regulated potassium channel activated by cAMP.</text>
</comment>
<dbReference type="PANTHER" id="PTHR11537:SF254">
    <property type="entry name" value="POTASSIUM VOLTAGE-GATED CHANNEL PROTEIN SHAB"/>
    <property type="match status" value="1"/>
</dbReference>
<keyword evidence="5 16" id="KW-0812">Transmembrane</keyword>
<dbReference type="InterPro" id="IPR005821">
    <property type="entry name" value="Ion_trans_dom"/>
</dbReference>
<keyword evidence="3" id="KW-1003">Cell membrane</keyword>
<dbReference type="GO" id="GO:0005249">
    <property type="term" value="F:voltage-gated potassium channel activity"/>
    <property type="evidence" value="ECO:0007669"/>
    <property type="project" value="InterPro"/>
</dbReference>
<evidence type="ECO:0000256" key="10">
    <source>
        <dbReference type="ARBA" id="ARBA00023065"/>
    </source>
</evidence>
<keyword evidence="12" id="KW-1071">Ligand-gated ion channel</keyword>
<dbReference type="PANTHER" id="PTHR11537">
    <property type="entry name" value="VOLTAGE-GATED POTASSIUM CHANNEL"/>
    <property type="match status" value="1"/>
</dbReference>
<comment type="similarity">
    <text evidence="15">Belongs to the potassium channel family.</text>
</comment>
<feature type="transmembrane region" description="Helical" evidence="16">
    <location>
        <begin position="12"/>
        <end position="33"/>
    </location>
</feature>
<dbReference type="Gene3D" id="2.60.120.10">
    <property type="entry name" value="Jelly Rolls"/>
    <property type="match status" value="1"/>
</dbReference>
<dbReference type="PRINTS" id="PR00169">
    <property type="entry name" value="KCHANNEL"/>
</dbReference>
<evidence type="ECO:0000256" key="13">
    <source>
        <dbReference type="ARBA" id="ARBA00023303"/>
    </source>
</evidence>
<evidence type="ECO:0000259" key="17">
    <source>
        <dbReference type="PROSITE" id="PS50042"/>
    </source>
</evidence>
<sequence length="342" mass="38115">MKKILDTFNKFFGAVIAINILHQIVSSAGYFVLEIPAFKVLYLISISIFGIEFIVRLFNERKLSFLLSIDGLVLINQIFFSIYDLRILRLFRLFDIFSQSRFLLATNTLIKTIIKQRNALLGSQIMVISILLVVSTFIYFLESSVQPEVFGSIPSTMWWGIATLTTVGYGDVVPMTDLGKLLASFTMLVGIGMFALPAAILASAYYEEIQKKNFLVSFEAIASVPLFQELPIGAVGKINEKLQVVLISEHETIFSKGEEADSMFIIEYGKVKVEIDQPVYLVAGDYFGEMGLLGNAPRNATITAADDTKLLELTKSDLAELSEEHPGLFKELELSVSQRTAD</sequence>
<dbReference type="EMBL" id="EF107099">
    <property type="protein sequence ID" value="ABL97211.1"/>
    <property type="molecule type" value="Genomic_DNA"/>
</dbReference>
<dbReference type="Pfam" id="PF00027">
    <property type="entry name" value="cNMP_binding"/>
    <property type="match status" value="1"/>
</dbReference>
<keyword evidence="7" id="KW-0631">Potassium channel</keyword>
<keyword evidence="4" id="KW-0633">Potassium transport</keyword>
<comment type="subcellular location">
    <subcellularLocation>
        <location evidence="1">Cell membrane</location>
        <topology evidence="1">Multi-pass membrane protein</topology>
    </subcellularLocation>
</comment>
<dbReference type="SUPFAM" id="SSF51206">
    <property type="entry name" value="cAMP-binding domain-like"/>
    <property type="match status" value="1"/>
</dbReference>
<evidence type="ECO:0000256" key="11">
    <source>
        <dbReference type="ARBA" id="ARBA00023136"/>
    </source>
</evidence>
<dbReference type="InterPro" id="IPR018490">
    <property type="entry name" value="cNMP-bd_dom_sf"/>
</dbReference>
<evidence type="ECO:0000256" key="5">
    <source>
        <dbReference type="ARBA" id="ARBA00022692"/>
    </source>
</evidence>
<keyword evidence="9 16" id="KW-1133">Transmembrane helix</keyword>
<keyword evidence="8" id="KW-0630">Potassium</keyword>
<evidence type="ECO:0000256" key="2">
    <source>
        <dbReference type="ARBA" id="ARBA00022448"/>
    </source>
</evidence>
<dbReference type="Pfam" id="PF00520">
    <property type="entry name" value="Ion_trans"/>
    <property type="match status" value="1"/>
</dbReference>
<feature type="domain" description="Cyclic nucleotide-binding" evidence="17">
    <location>
        <begin position="226"/>
        <end position="321"/>
    </location>
</feature>